<dbReference type="InterPro" id="IPR039653">
    <property type="entry name" value="Prenyltransferase"/>
</dbReference>
<protein>
    <recommendedName>
        <fullName evidence="12">4-hydroxybenzoate polyprenyltransferase, mitochondrial</fullName>
    </recommendedName>
</protein>
<accession>A0A427AKS4</accession>
<evidence type="ECO:0000256" key="2">
    <source>
        <dbReference type="ARBA" id="ARBA00004141"/>
    </source>
</evidence>
<keyword evidence="6 9" id="KW-1133">Transmembrane helix</keyword>
<dbReference type="InterPro" id="IPR000537">
    <property type="entry name" value="UbiA_prenyltransferase"/>
</dbReference>
<feature type="compositionally biased region" description="Low complexity" evidence="8">
    <location>
        <begin position="20"/>
        <end position="30"/>
    </location>
</feature>
<evidence type="ECO:0000256" key="5">
    <source>
        <dbReference type="ARBA" id="ARBA00022692"/>
    </source>
</evidence>
<evidence type="ECO:0000256" key="1">
    <source>
        <dbReference type="ARBA" id="ARBA00001946"/>
    </source>
</evidence>
<evidence type="ECO:0000256" key="8">
    <source>
        <dbReference type="SAM" id="MobiDB-lite"/>
    </source>
</evidence>
<feature type="region of interest" description="Disordered" evidence="8">
    <location>
        <begin position="1"/>
        <end position="60"/>
    </location>
</feature>
<evidence type="ECO:0000256" key="9">
    <source>
        <dbReference type="SAM" id="Phobius"/>
    </source>
</evidence>
<dbReference type="PANTHER" id="PTHR11048">
    <property type="entry name" value="PRENYLTRANSFERASES"/>
    <property type="match status" value="1"/>
</dbReference>
<keyword evidence="7 9" id="KW-0472">Membrane</keyword>
<dbReference type="AlphaFoldDB" id="A0A427AKS4"/>
<dbReference type="PANTHER" id="PTHR11048:SF28">
    <property type="entry name" value="4-HYDROXYBENZOATE POLYPRENYLTRANSFERASE, MITOCHONDRIAL"/>
    <property type="match status" value="1"/>
</dbReference>
<dbReference type="GO" id="GO:0016765">
    <property type="term" value="F:transferase activity, transferring alkyl or aryl (other than methyl) groups"/>
    <property type="evidence" value="ECO:0007669"/>
    <property type="project" value="InterPro"/>
</dbReference>
<dbReference type="EMBL" id="AMZH03002111">
    <property type="protein sequence ID" value="RRT76752.1"/>
    <property type="molecule type" value="Genomic_DNA"/>
</dbReference>
<comment type="cofactor">
    <cofactor evidence="1">
        <name>Mg(2+)</name>
        <dbReference type="ChEBI" id="CHEBI:18420"/>
    </cofactor>
</comment>
<evidence type="ECO:0000256" key="6">
    <source>
        <dbReference type="ARBA" id="ARBA00022989"/>
    </source>
</evidence>
<evidence type="ECO:0000313" key="11">
    <source>
        <dbReference type="Proteomes" id="UP000287651"/>
    </source>
</evidence>
<dbReference type="PROSITE" id="PS00943">
    <property type="entry name" value="UBIA"/>
    <property type="match status" value="1"/>
</dbReference>
<organism evidence="10 11">
    <name type="scientific">Ensete ventricosum</name>
    <name type="common">Abyssinian banana</name>
    <name type="synonym">Musa ensete</name>
    <dbReference type="NCBI Taxonomy" id="4639"/>
    <lineage>
        <taxon>Eukaryota</taxon>
        <taxon>Viridiplantae</taxon>
        <taxon>Streptophyta</taxon>
        <taxon>Embryophyta</taxon>
        <taxon>Tracheophyta</taxon>
        <taxon>Spermatophyta</taxon>
        <taxon>Magnoliopsida</taxon>
        <taxon>Liliopsida</taxon>
        <taxon>Zingiberales</taxon>
        <taxon>Musaceae</taxon>
        <taxon>Ensete</taxon>
    </lineage>
</organism>
<dbReference type="Gene3D" id="1.10.357.140">
    <property type="entry name" value="UbiA prenyltransferase"/>
    <property type="match status" value="1"/>
</dbReference>
<evidence type="ECO:0000313" key="10">
    <source>
        <dbReference type="EMBL" id="RRT76752.1"/>
    </source>
</evidence>
<name>A0A427AKS4_ENSVE</name>
<reference evidence="10 11" key="1">
    <citation type="journal article" date="2014" name="Agronomy (Basel)">
        <title>A Draft Genome Sequence for Ensete ventricosum, the Drought-Tolerant Tree Against Hunger.</title>
        <authorList>
            <person name="Harrison J."/>
            <person name="Moore K.A."/>
            <person name="Paszkiewicz K."/>
            <person name="Jones T."/>
            <person name="Grant M."/>
            <person name="Ambacheew D."/>
            <person name="Muzemil S."/>
            <person name="Studholme D.J."/>
        </authorList>
    </citation>
    <scope>NUCLEOTIDE SEQUENCE [LARGE SCALE GENOMIC DNA]</scope>
</reference>
<sequence>MALWLSRAARKRHRWPPPAALSSLFPLSSPRQNSNSPFSGPRDLGAPIPPRRRPCSWPPRPATLLDGLPRSLSLASIYGSSGSTREDGGPRSPDGEARTAAPPSWVDAYLPVSVRPYALLARLDKPIGTWLLAWPCGWYSVLLRGAGCTVNDLLDRDIDIKVERTKYRPIASGVLTPFRGLCFLGFQLLLGLGILLQLNNYRFSVVDKDKEKGKFIIFFLLGFDDLLFGCVDLLNQFYVEVSKQRVRRRSELLLNQFDLENPNLQDPVRTAGIYRSRCELRSEPLHFGWWSPQAYLGLTFNWGALLGWAAVKESLDPAVVLPLYGAGVCWTLVYDTIYAHQVYGQH</sequence>
<feature type="transmembrane region" description="Helical" evidence="9">
    <location>
        <begin position="174"/>
        <end position="196"/>
    </location>
</feature>
<dbReference type="GO" id="GO:0006744">
    <property type="term" value="P:ubiquinone biosynthetic process"/>
    <property type="evidence" value="ECO:0007669"/>
    <property type="project" value="TreeGrafter"/>
</dbReference>
<evidence type="ECO:0000256" key="3">
    <source>
        <dbReference type="ARBA" id="ARBA00005985"/>
    </source>
</evidence>
<dbReference type="Proteomes" id="UP000287651">
    <property type="component" value="Unassembled WGS sequence"/>
</dbReference>
<dbReference type="Pfam" id="PF01040">
    <property type="entry name" value="UbiA"/>
    <property type="match status" value="1"/>
</dbReference>
<comment type="similarity">
    <text evidence="3">Belongs to the UbiA prenyltransferase family.</text>
</comment>
<feature type="region of interest" description="Disordered" evidence="8">
    <location>
        <begin position="78"/>
        <end position="101"/>
    </location>
</feature>
<gene>
    <name evidence="10" type="ORF">B296_00005251</name>
</gene>
<comment type="subcellular location">
    <subcellularLocation>
        <location evidence="2">Membrane</location>
        <topology evidence="2">Multi-pass membrane protein</topology>
    </subcellularLocation>
</comment>
<evidence type="ECO:0000256" key="7">
    <source>
        <dbReference type="ARBA" id="ARBA00023136"/>
    </source>
</evidence>
<dbReference type="GO" id="GO:0005743">
    <property type="term" value="C:mitochondrial inner membrane"/>
    <property type="evidence" value="ECO:0007669"/>
    <property type="project" value="TreeGrafter"/>
</dbReference>
<feature type="compositionally biased region" description="Basic and acidic residues" evidence="8">
    <location>
        <begin position="84"/>
        <end position="97"/>
    </location>
</feature>
<comment type="caution">
    <text evidence="10">The sequence shown here is derived from an EMBL/GenBank/DDBJ whole genome shotgun (WGS) entry which is preliminary data.</text>
</comment>
<keyword evidence="5 9" id="KW-0812">Transmembrane</keyword>
<dbReference type="InterPro" id="IPR044878">
    <property type="entry name" value="UbiA_sf"/>
</dbReference>
<keyword evidence="4" id="KW-0808">Transferase</keyword>
<evidence type="ECO:0000256" key="4">
    <source>
        <dbReference type="ARBA" id="ARBA00022679"/>
    </source>
</evidence>
<dbReference type="InterPro" id="IPR030470">
    <property type="entry name" value="UbiA_prenylTrfase_CS"/>
</dbReference>
<feature type="transmembrane region" description="Helical" evidence="9">
    <location>
        <begin position="216"/>
        <end position="239"/>
    </location>
</feature>
<evidence type="ECO:0008006" key="12">
    <source>
        <dbReference type="Google" id="ProtNLM"/>
    </source>
</evidence>
<proteinExistence type="inferred from homology"/>